<dbReference type="GO" id="GO:0004721">
    <property type="term" value="F:phosphoprotein phosphatase activity"/>
    <property type="evidence" value="ECO:0007669"/>
    <property type="project" value="TreeGrafter"/>
</dbReference>
<proteinExistence type="predicted"/>
<dbReference type="InterPro" id="IPR036890">
    <property type="entry name" value="HATPase_C_sf"/>
</dbReference>
<dbReference type="GO" id="GO:0005886">
    <property type="term" value="C:plasma membrane"/>
    <property type="evidence" value="ECO:0007669"/>
    <property type="project" value="TreeGrafter"/>
</dbReference>
<dbReference type="GO" id="GO:0016036">
    <property type="term" value="P:cellular response to phosphate starvation"/>
    <property type="evidence" value="ECO:0007669"/>
    <property type="project" value="TreeGrafter"/>
</dbReference>
<dbReference type="SMART" id="SM00387">
    <property type="entry name" value="HATPase_c"/>
    <property type="match status" value="1"/>
</dbReference>
<dbReference type="Proteomes" id="UP000289166">
    <property type="component" value="Unassembled WGS sequence"/>
</dbReference>
<accession>A0A4Q0I838</accession>
<comment type="caution">
    <text evidence="10">The sequence shown here is derived from an EMBL/GenBank/DDBJ whole genome shotgun (WGS) entry which is preliminary data.</text>
</comment>
<dbReference type="EMBL" id="RLII01000001">
    <property type="protein sequence ID" value="RXE60594.1"/>
    <property type="molecule type" value="Genomic_DNA"/>
</dbReference>
<gene>
    <name evidence="10" type="ORF">EFD62_01285</name>
</gene>
<name>A0A4Q0I838_9FIRM</name>
<dbReference type="OrthoDB" id="9806130at2"/>
<keyword evidence="11" id="KW-1185">Reference proteome</keyword>
<dbReference type="CDD" id="cd00075">
    <property type="entry name" value="HATPase"/>
    <property type="match status" value="1"/>
</dbReference>
<dbReference type="RefSeq" id="WP_069194652.1">
    <property type="nucleotide sequence ID" value="NZ_RLII01000001.1"/>
</dbReference>
<keyword evidence="6 10" id="KW-0418">Kinase</keyword>
<evidence type="ECO:0000256" key="8">
    <source>
        <dbReference type="SAM" id="Phobius"/>
    </source>
</evidence>
<dbReference type="GO" id="GO:0000155">
    <property type="term" value="F:phosphorelay sensor kinase activity"/>
    <property type="evidence" value="ECO:0007669"/>
    <property type="project" value="InterPro"/>
</dbReference>
<dbReference type="Gene3D" id="3.30.565.10">
    <property type="entry name" value="Histidine kinase-like ATPase, C-terminal domain"/>
    <property type="match status" value="1"/>
</dbReference>
<evidence type="ECO:0000256" key="2">
    <source>
        <dbReference type="ARBA" id="ARBA00004370"/>
    </source>
</evidence>
<keyword evidence="7" id="KW-0902">Two-component regulatory system</keyword>
<dbReference type="InterPro" id="IPR036097">
    <property type="entry name" value="HisK_dim/P_sf"/>
</dbReference>
<dbReference type="InterPro" id="IPR004358">
    <property type="entry name" value="Sig_transdc_His_kin-like_C"/>
</dbReference>
<keyword evidence="8" id="KW-0812">Transmembrane</keyword>
<feature type="transmembrane region" description="Helical" evidence="8">
    <location>
        <begin position="105"/>
        <end position="128"/>
    </location>
</feature>
<dbReference type="PROSITE" id="PS50109">
    <property type="entry name" value="HIS_KIN"/>
    <property type="match status" value="1"/>
</dbReference>
<organism evidence="10 11">
    <name type="scientific">Acetivibrio mesophilus</name>
    <dbReference type="NCBI Taxonomy" id="2487273"/>
    <lineage>
        <taxon>Bacteria</taxon>
        <taxon>Bacillati</taxon>
        <taxon>Bacillota</taxon>
        <taxon>Clostridia</taxon>
        <taxon>Eubacteriales</taxon>
        <taxon>Oscillospiraceae</taxon>
        <taxon>Acetivibrio</taxon>
    </lineage>
</organism>
<dbReference type="Pfam" id="PF02518">
    <property type="entry name" value="HATPase_c"/>
    <property type="match status" value="1"/>
</dbReference>
<feature type="domain" description="Histidine kinase" evidence="9">
    <location>
        <begin position="195"/>
        <end position="409"/>
    </location>
</feature>
<dbReference type="SUPFAM" id="SSF55874">
    <property type="entry name" value="ATPase domain of HSP90 chaperone/DNA topoisomerase II/histidine kinase"/>
    <property type="match status" value="1"/>
</dbReference>
<evidence type="ECO:0000256" key="5">
    <source>
        <dbReference type="ARBA" id="ARBA00022679"/>
    </source>
</evidence>
<comment type="catalytic activity">
    <reaction evidence="1">
        <text>ATP + protein L-histidine = ADP + protein N-phospho-L-histidine.</text>
        <dbReference type="EC" id="2.7.13.3"/>
    </reaction>
</comment>
<evidence type="ECO:0000259" key="9">
    <source>
        <dbReference type="PROSITE" id="PS50109"/>
    </source>
</evidence>
<evidence type="ECO:0000256" key="3">
    <source>
        <dbReference type="ARBA" id="ARBA00012438"/>
    </source>
</evidence>
<dbReference type="PANTHER" id="PTHR45453">
    <property type="entry name" value="PHOSPHATE REGULON SENSOR PROTEIN PHOR"/>
    <property type="match status" value="1"/>
</dbReference>
<dbReference type="InterPro" id="IPR003661">
    <property type="entry name" value="HisK_dim/P_dom"/>
</dbReference>
<keyword evidence="4" id="KW-0597">Phosphoprotein</keyword>
<dbReference type="SUPFAM" id="SSF47384">
    <property type="entry name" value="Homodimeric domain of signal transducing histidine kinase"/>
    <property type="match status" value="1"/>
</dbReference>
<evidence type="ECO:0000256" key="4">
    <source>
        <dbReference type="ARBA" id="ARBA00022553"/>
    </source>
</evidence>
<dbReference type="InterPro" id="IPR005467">
    <property type="entry name" value="His_kinase_dom"/>
</dbReference>
<dbReference type="SMART" id="SM00388">
    <property type="entry name" value="HisKA"/>
    <property type="match status" value="1"/>
</dbReference>
<evidence type="ECO:0000256" key="1">
    <source>
        <dbReference type="ARBA" id="ARBA00000085"/>
    </source>
</evidence>
<evidence type="ECO:0000313" key="10">
    <source>
        <dbReference type="EMBL" id="RXE60594.1"/>
    </source>
</evidence>
<reference evidence="11" key="1">
    <citation type="submission" date="2018-11" db="EMBL/GenBank/DDBJ databases">
        <title>Genome sequencing of a novel mesophilic and cellulolytic organism within the genus Hungateiclostridium.</title>
        <authorList>
            <person name="Rettenmaier R."/>
            <person name="Liebl W."/>
            <person name="Zverlov V."/>
        </authorList>
    </citation>
    <scope>NUCLEOTIDE SEQUENCE [LARGE SCALE GENOMIC DNA]</scope>
    <source>
        <strain evidence="11">N2K1</strain>
    </source>
</reference>
<sequence length="409" mass="46098">MNLFMDKQVRWYCLFLIFFSILLLGMNVLCSINQVNCAKEIYITHDEAIASYLLEHGVSREVVANALTSNKVSETGKELLAMVGIDHQTENHKLPYISELQQSSLSGTVTISILLILVLIVITSRFFWMRKQLYLQANRVIGNYINGDFSNHLPQNSEGAIYQVFASVEQLATILQSKIETENKIKEFLKNTISDISHQLKTPLAAITMYQEIIEDEPDNAETVKEFSKKIRVSLNRMEQLIQSMLKITRLDTGNIAFEKSSYSVAELIANSINELTTRAKNENKQIIVDGDPKQHIFCDMQWTSEAIGNIVKNALDHTGSGEVIRITWEQTPVMVRIFISDDGDGIAPEDIYHVFKRFYRSKNLQKTTGIGLGLPLAKSIVEGQGGVISVESKQHHGTTFTLSFLTES</sequence>
<dbReference type="Pfam" id="PF00512">
    <property type="entry name" value="HisKA"/>
    <property type="match status" value="1"/>
</dbReference>
<evidence type="ECO:0000313" key="11">
    <source>
        <dbReference type="Proteomes" id="UP000289166"/>
    </source>
</evidence>
<dbReference type="EC" id="2.7.13.3" evidence="3"/>
<keyword evidence="5" id="KW-0808">Transferase</keyword>
<dbReference type="InterPro" id="IPR003594">
    <property type="entry name" value="HATPase_dom"/>
</dbReference>
<dbReference type="AlphaFoldDB" id="A0A4Q0I838"/>
<dbReference type="PRINTS" id="PR00344">
    <property type="entry name" value="BCTRLSENSOR"/>
</dbReference>
<dbReference type="CDD" id="cd00082">
    <property type="entry name" value="HisKA"/>
    <property type="match status" value="1"/>
</dbReference>
<keyword evidence="8" id="KW-0472">Membrane</keyword>
<dbReference type="Gene3D" id="1.10.287.130">
    <property type="match status" value="1"/>
</dbReference>
<comment type="subcellular location">
    <subcellularLocation>
        <location evidence="2">Membrane</location>
    </subcellularLocation>
</comment>
<evidence type="ECO:0000256" key="6">
    <source>
        <dbReference type="ARBA" id="ARBA00022777"/>
    </source>
</evidence>
<dbReference type="PANTHER" id="PTHR45453:SF1">
    <property type="entry name" value="PHOSPHATE REGULON SENSOR PROTEIN PHOR"/>
    <property type="match status" value="1"/>
</dbReference>
<protein>
    <recommendedName>
        <fullName evidence="3">histidine kinase</fullName>
        <ecNumber evidence="3">2.7.13.3</ecNumber>
    </recommendedName>
</protein>
<dbReference type="InterPro" id="IPR050351">
    <property type="entry name" value="BphY/WalK/GraS-like"/>
</dbReference>
<evidence type="ECO:0000256" key="7">
    <source>
        <dbReference type="ARBA" id="ARBA00023012"/>
    </source>
</evidence>
<keyword evidence="8" id="KW-1133">Transmembrane helix</keyword>